<evidence type="ECO:0000313" key="3">
    <source>
        <dbReference type="EMBL" id="KAF0030450.1"/>
    </source>
</evidence>
<keyword evidence="2" id="KW-0732">Signal</keyword>
<feature type="compositionally biased region" description="Basic and acidic residues" evidence="1">
    <location>
        <begin position="1601"/>
        <end position="1616"/>
    </location>
</feature>
<accession>A0A6A4SF37</accession>
<sequence length="1742" mass="191231">MLAPAEQYCNTQTLASWSFLLLTQSGLALGLISSEDRVDCRLCPAGFSCDPDDGTLFFCPPGQHSPEGVPQCLTCPVDSVCNSGFPHKCGPGKEPSIDHTVCDDCAPGFYSTICTIQCVQCPAGSYCPDNGMSQPLPCPPGWASAPGQTLCRSCNDTTLLCGGAVPPRWSQPVQRSSQPIPCRPGTYKETRDELGFIVWKAAPGDPSPSSCARRAITVKKALPPLMGHLALLAQRGDNWVRQVGQPVKDVEKDASVLQDEGSVECSPCLQGHYCSNETTSEEAMLSVMDPNPLPCPSGTYSDFPGLRDLSECAQCPEGKYCYSEQPEEQPITGPGSYSDQPGGDAVQHCRPCEAGSDGGLCPLAHYCPEGSAGPVPCPAGTYANLTGQLLCSRCPAGYYCPEKTGNFTEFSCPPGFYCPDGWFCVSAAWNSQPFDLDNYTNANCLCPATSTGGRCQPRAQESQSCVQLVLSHQCQVEPMRLAVSPVSRVSTVKEQVSGVRQDPAVKVPTVIRDRVLPMSLCRSHALKVTTALQALSWGSLELSQKLTVKLVTQDLTAPHGLRSLLTSSAPGAGSVLQDQCLDISQDASAHLATCAHMVVLSHPSVALARSRIHLDSRLVTFAQRTCTRGCIDRIANNSQQNELIHFQLKCILCATHQVPLVELQLRLARAVCDRQPASQAATSTDEARAAARHALLVSIVTIKGCSALSLVGPSPQDSAKQDTTVLLDQAAQTQLTIRSFLSHRNRPASALPSGDFQQPDRSPLSLFMYPLFRWSVLQLIWSISATRHHGASALPQWDIHSSKQGRTSGRERVFTVPFWEVLQEIQFFICVLPVITVMVCLTVTSAEDPSHVLCLPIKLPLEQAARVTACPALLVRTVTAQRVVGFCGNEFLLILQVQSQRGCAELAHTVDLRLLSLKFVLKVIFVLRDPTPSIPPNSCSSSCTCIGKNRAFQHSDGSCVCRTGFIFYNELDLKSSTSDSESDCQPETVMDVLGPDIHAKNFGKIHLVQFDSEGVFGWIPTQTRLINPFLSDRHLSHFPVYQKDHLFNSNPSWDFGAFRHLQMLMKQTNFNSTRFAHVFPETGKYVFVDSAVPEWSMVVVVSEEGTECDPRASVFQPMSPAHLVRYGIVKQHRLNLLPDWELIAGVLSLLLVVVVVLTTTMLVLRPSKARLVSQWRMKPKWRSLGEPFCPVECVCNGDRSVGVTTGSLSGLCDLEEFNVKTLYDKLEDQNLHIASQLARHRKDTQEFYRNICQQTETLKNVFDNMDHKKLSLLKELLAHNAMRDKLSDSGVGERDAQASERSVQENHDGQLIPTVLDDLSPPHAAVFLFGCQVVQLLEKRPLFPSVLLLVAKSIPVSPSSSDEAMLAHCSGDFHFDATNQILYLSEAKLQHVGHFIAIVLQSMAHIASGPKPQGFMRALHEAVSALSLQLFNFSFKWSTAESKSNASAGQHGELVKEFLNTRVPTEAHFTEHLLASRLEKYKYFKLEQLVSDLRSAEDTGTGLPPKGTPTQISCVEEEIDRLNESFLQLSMQLQKRAQMSSWHKERERSAGNHSARAMSTSNKPSLSCNGTVLLDLKRRYVLQRLRELQIILSHTRQCQRHGSESKDGTGGRKHTDSSSIQQGQREHYSTADGCCPTVGRQQDGMPAGQSRRQQTVLSEVLGNHKLEGHISDQQWSDSVQSNKPETRLDCQMPASQGQLHLNVPGIPEPNGQITIENTTAHTDTDNMWAPVDRKLDLNMDKC</sequence>
<name>A0A6A4SF37_SCOMX</name>
<dbReference type="InterPro" id="IPR009030">
    <property type="entry name" value="Growth_fac_rcpt_cys_sf"/>
</dbReference>
<dbReference type="SUPFAM" id="SSF57184">
    <property type="entry name" value="Growth factor receptor domain"/>
    <property type="match status" value="2"/>
</dbReference>
<feature type="region of interest" description="Disordered" evidence="1">
    <location>
        <begin position="1595"/>
        <end position="1651"/>
    </location>
</feature>
<protein>
    <submittedName>
        <fullName evidence="3">Uncharacterized protein</fullName>
    </submittedName>
</protein>
<feature type="region of interest" description="Disordered" evidence="1">
    <location>
        <begin position="1538"/>
        <end position="1564"/>
    </location>
</feature>
<proteinExistence type="predicted"/>
<evidence type="ECO:0000313" key="4">
    <source>
        <dbReference type="Proteomes" id="UP000438429"/>
    </source>
</evidence>
<gene>
    <name evidence="3" type="ORF">F2P81_017181</name>
</gene>
<evidence type="ECO:0000256" key="1">
    <source>
        <dbReference type="SAM" id="MobiDB-lite"/>
    </source>
</evidence>
<dbReference type="Proteomes" id="UP000438429">
    <property type="component" value="Unassembled WGS sequence"/>
</dbReference>
<dbReference type="EMBL" id="VEVO01000015">
    <property type="protein sequence ID" value="KAF0030450.1"/>
    <property type="molecule type" value="Genomic_DNA"/>
</dbReference>
<comment type="caution">
    <text evidence="3">The sequence shown here is derived from an EMBL/GenBank/DDBJ whole genome shotgun (WGS) entry which is preliminary data.</text>
</comment>
<dbReference type="Gene3D" id="2.10.50.10">
    <property type="entry name" value="Tumor Necrosis Factor Receptor, subunit A, domain 2"/>
    <property type="match status" value="1"/>
</dbReference>
<dbReference type="PANTHER" id="PTHR47236">
    <property type="entry name" value="GENE, 32742-RELATED-RELATED"/>
    <property type="match status" value="1"/>
</dbReference>
<organism evidence="3 4">
    <name type="scientific">Scophthalmus maximus</name>
    <name type="common">Turbot</name>
    <name type="synonym">Psetta maxima</name>
    <dbReference type="NCBI Taxonomy" id="52904"/>
    <lineage>
        <taxon>Eukaryota</taxon>
        <taxon>Metazoa</taxon>
        <taxon>Chordata</taxon>
        <taxon>Craniata</taxon>
        <taxon>Vertebrata</taxon>
        <taxon>Euteleostomi</taxon>
        <taxon>Actinopterygii</taxon>
        <taxon>Neopterygii</taxon>
        <taxon>Teleostei</taxon>
        <taxon>Neoteleostei</taxon>
        <taxon>Acanthomorphata</taxon>
        <taxon>Carangaria</taxon>
        <taxon>Pleuronectiformes</taxon>
        <taxon>Pleuronectoidei</taxon>
        <taxon>Scophthalmidae</taxon>
        <taxon>Scophthalmus</taxon>
    </lineage>
</organism>
<evidence type="ECO:0000256" key="2">
    <source>
        <dbReference type="SAM" id="SignalP"/>
    </source>
</evidence>
<feature type="signal peptide" evidence="2">
    <location>
        <begin position="1"/>
        <end position="28"/>
    </location>
</feature>
<reference evidence="3 4" key="1">
    <citation type="submission" date="2019-06" db="EMBL/GenBank/DDBJ databases">
        <title>Draft genomes of female and male turbot (Scophthalmus maximus).</title>
        <authorList>
            <person name="Xu H."/>
            <person name="Xu X.-W."/>
            <person name="Shao C."/>
            <person name="Chen S."/>
        </authorList>
    </citation>
    <scope>NUCLEOTIDE SEQUENCE [LARGE SCALE GENOMIC DNA]</scope>
    <source>
        <strain evidence="3">Ysfricsl-2016a</strain>
        <tissue evidence="3">Blood</tissue>
    </source>
</reference>
<dbReference type="PANTHER" id="PTHR47236:SF4">
    <property type="entry name" value="GENE 9195-RELATED"/>
    <property type="match status" value="1"/>
</dbReference>
<feature type="chain" id="PRO_5025693647" evidence="2">
    <location>
        <begin position="29"/>
        <end position="1742"/>
    </location>
</feature>
<dbReference type="SMART" id="SM01411">
    <property type="entry name" value="Ephrin_rec_like"/>
    <property type="match status" value="4"/>
</dbReference>